<dbReference type="EMBL" id="FUWS01000001">
    <property type="protein sequence ID" value="SJZ42363.1"/>
    <property type="molecule type" value="Genomic_DNA"/>
</dbReference>
<dbReference type="Proteomes" id="UP000190637">
    <property type="component" value="Unassembled WGS sequence"/>
</dbReference>
<dbReference type="OrthoDB" id="9778250at2"/>
<dbReference type="STRING" id="1122192.SAMN02745673_00404"/>
<evidence type="ECO:0000313" key="5">
    <source>
        <dbReference type="Proteomes" id="UP000190637"/>
    </source>
</evidence>
<name>A0A1T4KJ29_9ACTN</name>
<dbReference type="GO" id="GO:0004177">
    <property type="term" value="F:aminopeptidase activity"/>
    <property type="evidence" value="ECO:0007669"/>
    <property type="project" value="UniProtKB-KW"/>
</dbReference>
<evidence type="ECO:0000259" key="3">
    <source>
        <dbReference type="Pfam" id="PF04389"/>
    </source>
</evidence>
<dbReference type="Gene3D" id="3.40.630.10">
    <property type="entry name" value="Zn peptidases"/>
    <property type="match status" value="1"/>
</dbReference>
<feature type="domain" description="Peptidase M28" evidence="3">
    <location>
        <begin position="113"/>
        <end position="302"/>
    </location>
</feature>
<proteinExistence type="predicted"/>
<keyword evidence="4" id="KW-0645">Protease</keyword>
<dbReference type="GO" id="GO:0008235">
    <property type="term" value="F:metalloexopeptidase activity"/>
    <property type="evidence" value="ECO:0007669"/>
    <property type="project" value="InterPro"/>
</dbReference>
<keyword evidence="5" id="KW-1185">Reference proteome</keyword>
<dbReference type="PANTHER" id="PTHR12147">
    <property type="entry name" value="METALLOPEPTIDASE M28 FAMILY MEMBER"/>
    <property type="match status" value="1"/>
</dbReference>
<dbReference type="SUPFAM" id="SSF53187">
    <property type="entry name" value="Zn-dependent exopeptidases"/>
    <property type="match status" value="1"/>
</dbReference>
<keyword evidence="2" id="KW-0732">Signal</keyword>
<accession>A0A1T4KJ29</accession>
<dbReference type="Pfam" id="PF04389">
    <property type="entry name" value="Peptidase_M28"/>
    <property type="match status" value="1"/>
</dbReference>
<organism evidence="4 5">
    <name type="scientific">Marinactinospora thermotolerans DSM 45154</name>
    <dbReference type="NCBI Taxonomy" id="1122192"/>
    <lineage>
        <taxon>Bacteria</taxon>
        <taxon>Bacillati</taxon>
        <taxon>Actinomycetota</taxon>
        <taxon>Actinomycetes</taxon>
        <taxon>Streptosporangiales</taxon>
        <taxon>Nocardiopsidaceae</taxon>
        <taxon>Marinactinospora</taxon>
    </lineage>
</organism>
<evidence type="ECO:0000256" key="1">
    <source>
        <dbReference type="SAM" id="MobiDB-lite"/>
    </source>
</evidence>
<reference evidence="4 5" key="1">
    <citation type="submission" date="2017-02" db="EMBL/GenBank/DDBJ databases">
        <authorList>
            <person name="Peterson S.W."/>
        </authorList>
    </citation>
    <scope>NUCLEOTIDE SEQUENCE [LARGE SCALE GENOMIC DNA]</scope>
    <source>
        <strain evidence="4 5">DSM 45154</strain>
    </source>
</reference>
<dbReference type="InterPro" id="IPR045175">
    <property type="entry name" value="M28_fam"/>
</dbReference>
<keyword evidence="4" id="KW-0378">Hydrolase</keyword>
<dbReference type="GO" id="GO:0006508">
    <property type="term" value="P:proteolysis"/>
    <property type="evidence" value="ECO:0007669"/>
    <property type="project" value="InterPro"/>
</dbReference>
<feature type="region of interest" description="Disordered" evidence="1">
    <location>
        <begin position="724"/>
        <end position="745"/>
    </location>
</feature>
<feature type="chain" id="PRO_5039188373" evidence="2">
    <location>
        <begin position="24"/>
        <end position="769"/>
    </location>
</feature>
<dbReference type="AlphaFoldDB" id="A0A1T4KJ29"/>
<dbReference type="RefSeq" id="WP_078759803.1">
    <property type="nucleotide sequence ID" value="NZ_FUWS01000001.1"/>
</dbReference>
<feature type="signal peptide" evidence="2">
    <location>
        <begin position="1"/>
        <end position="23"/>
    </location>
</feature>
<protein>
    <submittedName>
        <fullName evidence="4">Predicted aminopeptidases</fullName>
    </submittedName>
</protein>
<evidence type="ECO:0000256" key="2">
    <source>
        <dbReference type="SAM" id="SignalP"/>
    </source>
</evidence>
<dbReference type="InterPro" id="IPR007484">
    <property type="entry name" value="Peptidase_M28"/>
</dbReference>
<keyword evidence="4" id="KW-0031">Aminopeptidase</keyword>
<sequence length="769" mass="81242">MPPIAKALTGVGLPLALVAGAAAAIRAMRPPAPVTAEAPPDHFSAERAQRHLHTIAREPRPTGSPAAEKARAYLVEELTRAGFDVHVQETVAAEGYGRMPYGPANLAAGKIHNIVARLPGTSPGGKAVLLTSHYDSVAQGPGASDAGVPAAALVEVARALQSRGPGRNDVVIALTDGEELGLLGAKALFEEEPLARRVGAMLNFEARGTSGPVLMFETGSGEADLVAALTRSGLPHFVDSLFGEVYRRIPNSTDFAVARAWGIPGLNFAHIGDFAYYHTRLDDIEHVDPASLQHHGELALALAERLRNTDLSALEERESAYFTVANGVTLSYPRWAAGPLAAAAAALWAGALARWMRRSGISPRDLLRGQAALWGRLAGGALAAQGLVSLLGRVRPEFRRHGDFYRSEELFATLGLLSMAGAATRRPGLDELRMASAAVPLAAAALGCARWLPGAAHLPALPLVGSGIALLTATSPRSSVRLLGQVAAAVPAVALLAPRAALTYQGLTPRIAVPAMALLQLGGELAGPLMWRQTGKRTRRLLLGTCLTAAGALALRQFRLARPTPDRPHPYALMYLVDTDRRRAFWLSTDDAPGEATRPFLGDRPGKGPLDVYFPGWNRDLLHAPAALLELPPPVLDVVSEKTHEHGRRVVVDVSSPRGARQISLAVRSGAVRSWSLVGGPASVPTSPADDGPWELWLHAVPAEGFRLVLELTREPVLLRVADRSDGLPNPAGDDRFPTPAGNPAHTPAACLDVEGWSNGTLAVTEKTL</sequence>
<dbReference type="PANTHER" id="PTHR12147:SF26">
    <property type="entry name" value="PEPTIDASE M28 DOMAIN-CONTAINING PROTEIN"/>
    <property type="match status" value="1"/>
</dbReference>
<evidence type="ECO:0000313" key="4">
    <source>
        <dbReference type="EMBL" id="SJZ42363.1"/>
    </source>
</evidence>
<gene>
    <name evidence="4" type="ORF">SAMN02745673_00404</name>
</gene>